<feature type="domain" description="AAA+ ATPase" evidence="10">
    <location>
        <begin position="51"/>
        <end position="182"/>
    </location>
</feature>
<dbReference type="PANTHER" id="PTHR42848:SF1">
    <property type="entry name" value="HOLLIDAY JUNCTION BRANCH MIGRATION COMPLEX SUBUNIT RUVB"/>
    <property type="match status" value="1"/>
</dbReference>
<comment type="similarity">
    <text evidence="9">Belongs to the RuvB family.</text>
</comment>
<dbReference type="InterPro" id="IPR004605">
    <property type="entry name" value="DNA_helicase_Holl-junc_RuvB"/>
</dbReference>
<evidence type="ECO:0000256" key="1">
    <source>
        <dbReference type="ARBA" id="ARBA00022490"/>
    </source>
</evidence>
<dbReference type="Gene3D" id="1.10.8.60">
    <property type="match status" value="1"/>
</dbReference>
<evidence type="ECO:0000256" key="9">
    <source>
        <dbReference type="HAMAP-Rule" id="MF_00016"/>
    </source>
</evidence>
<keyword evidence="2 9" id="KW-0547">Nucleotide-binding</keyword>
<feature type="binding site" evidence="9">
    <location>
        <position position="65"/>
    </location>
    <ligand>
        <name>ATP</name>
        <dbReference type="ChEBI" id="CHEBI:30616"/>
    </ligand>
</feature>
<name>A0A7V3RDI2_9BACT</name>
<accession>A0A7V3RDI2</accession>
<feature type="binding site" evidence="9">
    <location>
        <position position="66"/>
    </location>
    <ligand>
        <name>ATP</name>
        <dbReference type="ChEBI" id="CHEBI:30616"/>
    </ligand>
</feature>
<keyword evidence="7 9" id="KW-0233">DNA recombination</keyword>
<evidence type="ECO:0000256" key="5">
    <source>
        <dbReference type="ARBA" id="ARBA00022840"/>
    </source>
</evidence>
<keyword evidence="4 9" id="KW-0378">Hydrolase</keyword>
<dbReference type="Gene3D" id="3.40.50.300">
    <property type="entry name" value="P-loop containing nucleotide triphosphate hydrolases"/>
    <property type="match status" value="1"/>
</dbReference>
<feature type="binding site" evidence="9">
    <location>
        <position position="310"/>
    </location>
    <ligand>
        <name>DNA</name>
        <dbReference type="ChEBI" id="CHEBI:16991"/>
    </ligand>
</feature>
<dbReference type="SUPFAM" id="SSF46785">
    <property type="entry name" value="Winged helix' DNA-binding domain"/>
    <property type="match status" value="1"/>
</dbReference>
<feature type="binding site" evidence="9">
    <location>
        <position position="20"/>
    </location>
    <ligand>
        <name>ATP</name>
        <dbReference type="ChEBI" id="CHEBI:30616"/>
    </ligand>
</feature>
<feature type="binding site" evidence="9">
    <location>
        <position position="21"/>
    </location>
    <ligand>
        <name>ATP</name>
        <dbReference type="ChEBI" id="CHEBI:30616"/>
    </ligand>
</feature>
<evidence type="ECO:0000259" key="10">
    <source>
        <dbReference type="SMART" id="SM00382"/>
    </source>
</evidence>
<feature type="binding site" evidence="9">
    <location>
        <begin position="128"/>
        <end position="130"/>
    </location>
    <ligand>
        <name>ATP</name>
        <dbReference type="ChEBI" id="CHEBI:30616"/>
    </ligand>
</feature>
<dbReference type="InterPro" id="IPR008823">
    <property type="entry name" value="RuvB_wg_C"/>
</dbReference>
<dbReference type="GO" id="GO:0006281">
    <property type="term" value="P:DNA repair"/>
    <property type="evidence" value="ECO:0007669"/>
    <property type="project" value="UniProtKB-UniRule"/>
</dbReference>
<evidence type="ECO:0000256" key="2">
    <source>
        <dbReference type="ARBA" id="ARBA00022741"/>
    </source>
</evidence>
<evidence type="ECO:0000256" key="6">
    <source>
        <dbReference type="ARBA" id="ARBA00023125"/>
    </source>
</evidence>
<feature type="binding site" evidence="9">
    <location>
        <position position="315"/>
    </location>
    <ligand>
        <name>DNA</name>
        <dbReference type="ChEBI" id="CHEBI:16991"/>
    </ligand>
</feature>
<feature type="binding site" evidence="9">
    <location>
        <position position="171"/>
    </location>
    <ligand>
        <name>ATP</name>
        <dbReference type="ChEBI" id="CHEBI:30616"/>
    </ligand>
</feature>
<dbReference type="AlphaFoldDB" id="A0A7V3RDI2"/>
<keyword evidence="8 9" id="KW-0234">DNA repair</keyword>
<dbReference type="GO" id="GO:0005524">
    <property type="term" value="F:ATP binding"/>
    <property type="evidence" value="ECO:0007669"/>
    <property type="project" value="UniProtKB-UniRule"/>
</dbReference>
<dbReference type="InterPro" id="IPR027417">
    <property type="entry name" value="P-loop_NTPase"/>
</dbReference>
<feature type="binding site" evidence="9">
    <location>
        <position position="181"/>
    </location>
    <ligand>
        <name>ATP</name>
        <dbReference type="ChEBI" id="CHEBI:30616"/>
    </ligand>
</feature>
<dbReference type="Gene3D" id="1.10.10.10">
    <property type="entry name" value="Winged helix-like DNA-binding domain superfamily/Winged helix DNA-binding domain"/>
    <property type="match status" value="1"/>
</dbReference>
<evidence type="ECO:0000256" key="7">
    <source>
        <dbReference type="ARBA" id="ARBA00023172"/>
    </source>
</evidence>
<dbReference type="InterPro" id="IPR036390">
    <property type="entry name" value="WH_DNA-bd_sf"/>
</dbReference>
<dbReference type="NCBIfam" id="NF000868">
    <property type="entry name" value="PRK00080.1"/>
    <property type="match status" value="1"/>
</dbReference>
<evidence type="ECO:0000313" key="11">
    <source>
        <dbReference type="EMBL" id="HGE74698.1"/>
    </source>
</evidence>
<comment type="caution">
    <text evidence="9">Lacks conserved residue(s) required for the propagation of feature annotation.</text>
</comment>
<dbReference type="GO" id="GO:0009378">
    <property type="term" value="F:four-way junction helicase activity"/>
    <property type="evidence" value="ECO:0007669"/>
    <property type="project" value="InterPro"/>
</dbReference>
<comment type="subcellular location">
    <subcellularLocation>
        <location evidence="9">Cytoplasm</location>
    </subcellularLocation>
</comment>
<dbReference type="InterPro" id="IPR041445">
    <property type="entry name" value="AAA_lid_4"/>
</dbReference>
<comment type="caution">
    <text evidence="11">The sequence shown here is derived from an EMBL/GenBank/DDBJ whole genome shotgun (WGS) entry which is preliminary data.</text>
</comment>
<evidence type="ECO:0000256" key="3">
    <source>
        <dbReference type="ARBA" id="ARBA00022763"/>
    </source>
</evidence>
<dbReference type="PANTHER" id="PTHR42848">
    <property type="match status" value="1"/>
</dbReference>
<dbReference type="InterPro" id="IPR003593">
    <property type="entry name" value="AAA+_ATPase"/>
</dbReference>
<dbReference type="GO" id="GO:0000400">
    <property type="term" value="F:four-way junction DNA binding"/>
    <property type="evidence" value="ECO:0007669"/>
    <property type="project" value="UniProtKB-UniRule"/>
</dbReference>
<feature type="binding site" evidence="9">
    <location>
        <position position="67"/>
    </location>
    <ligand>
        <name>ATP</name>
        <dbReference type="ChEBI" id="CHEBI:30616"/>
    </ligand>
</feature>
<dbReference type="Pfam" id="PF17864">
    <property type="entry name" value="AAA_lid_4"/>
    <property type="match status" value="1"/>
</dbReference>
<keyword evidence="5 9" id="KW-0067">ATP-binding</keyword>
<comment type="function">
    <text evidence="9">The RuvA-RuvB-RuvC complex processes Holliday junction (HJ) DNA during genetic recombination and DNA repair, while the RuvA-RuvB complex plays an important role in the rescue of blocked DNA replication forks via replication fork reversal (RFR). RuvA specifically binds to HJ cruciform DNA, conferring on it an open structure. The RuvB hexamer acts as an ATP-dependent pump, pulling dsDNA into and through the RuvAB complex. RuvB forms 2 homohexamers on either side of HJ DNA bound by 1 or 2 RuvA tetramers; 4 subunits per hexamer contact DNA at a time. Coordinated motions by a converter formed by DNA-disengaged RuvB subunits stimulates ATP hydrolysis and nucleotide exchange. Immobilization of the converter enables RuvB to convert the ATP-contained energy into a lever motion, pulling 2 nucleotides of DNA out of the RuvA tetramer per ATP hydrolyzed, thus driving DNA branch migration. The RuvB motors rotate together with the DNA substrate, which together with the progressing nucleotide cycle form the mechanistic basis for DNA recombination by continuous HJ branch migration. Branch migration allows RuvC to scan DNA until it finds its consensus sequence, where it cleaves and resolves cruciform DNA.</text>
</comment>
<feature type="region of interest" description="Head domain (RuvB-H)" evidence="9">
    <location>
        <begin position="255"/>
        <end position="330"/>
    </location>
</feature>
<dbReference type="SMART" id="SM00382">
    <property type="entry name" value="AAA"/>
    <property type="match status" value="1"/>
</dbReference>
<protein>
    <recommendedName>
        <fullName evidence="9">Holliday junction branch migration complex subunit RuvB</fullName>
        <ecNumber evidence="9">3.6.4.-</ecNumber>
    </recommendedName>
</protein>
<keyword evidence="6 9" id="KW-0238">DNA-binding</keyword>
<comment type="domain">
    <text evidence="9">Has 3 domains, the large (RuvB-L) and small ATPase (RuvB-S) domains and the C-terminal head (RuvB-H) domain. The head domain binds DNA, while the ATPase domains jointly bind ATP, ADP or are empty depending on the state of the subunit in the translocation cycle. During a single DNA translocation step the structure of each domain remains the same, but their relative positions change.</text>
</comment>
<dbReference type="SUPFAM" id="SSF52540">
    <property type="entry name" value="P-loop containing nucleoside triphosphate hydrolases"/>
    <property type="match status" value="1"/>
</dbReference>
<organism evidence="11">
    <name type="scientific">Mesoaciditoga lauensis</name>
    <dbReference type="NCBI Taxonomy" id="1495039"/>
    <lineage>
        <taxon>Bacteria</taxon>
        <taxon>Thermotogati</taxon>
        <taxon>Thermotogota</taxon>
        <taxon>Thermotogae</taxon>
        <taxon>Mesoaciditogales</taxon>
        <taxon>Mesoaciditogaceae</taxon>
        <taxon>Mesoaciditoga</taxon>
    </lineage>
</organism>
<keyword evidence="3 9" id="KW-0227">DNA damage</keyword>
<feature type="binding site" evidence="9">
    <location>
        <position position="62"/>
    </location>
    <ligand>
        <name>ATP</name>
        <dbReference type="ChEBI" id="CHEBI:30616"/>
    </ligand>
</feature>
<feature type="binding site" evidence="9">
    <location>
        <position position="66"/>
    </location>
    <ligand>
        <name>Mg(2+)</name>
        <dbReference type="ChEBI" id="CHEBI:18420"/>
    </ligand>
</feature>
<comment type="subunit">
    <text evidence="9">Homohexamer. Forms an RuvA(8)-RuvB(12)-Holliday junction (HJ) complex. HJ DNA is sandwiched between 2 RuvA tetramers; dsDNA enters through RuvA and exits via RuvB. An RuvB hexamer assembles on each DNA strand where it exits the tetramer. Each RuvB hexamer is contacted by two RuvA subunits (via domain III) on 2 adjacent RuvB subunits; this complex drives branch migration. In the full resolvosome a probable DNA-RuvA(4)-RuvB(12)-RuvC(2) complex forms which resolves the HJ.</text>
</comment>
<dbReference type="InterPro" id="IPR036388">
    <property type="entry name" value="WH-like_DNA-bd_sf"/>
</dbReference>
<dbReference type="EC" id="3.6.4.-" evidence="9"/>
<dbReference type="GO" id="GO:0005737">
    <property type="term" value="C:cytoplasm"/>
    <property type="evidence" value="ECO:0007669"/>
    <property type="project" value="UniProtKB-SubCell"/>
</dbReference>
<comment type="catalytic activity">
    <reaction evidence="9">
        <text>ATP + H2O = ADP + phosphate + H(+)</text>
        <dbReference type="Rhea" id="RHEA:13065"/>
        <dbReference type="ChEBI" id="CHEBI:15377"/>
        <dbReference type="ChEBI" id="CHEBI:15378"/>
        <dbReference type="ChEBI" id="CHEBI:30616"/>
        <dbReference type="ChEBI" id="CHEBI:43474"/>
        <dbReference type="ChEBI" id="CHEBI:456216"/>
    </reaction>
</comment>
<keyword evidence="11" id="KW-0347">Helicase</keyword>
<evidence type="ECO:0000256" key="4">
    <source>
        <dbReference type="ARBA" id="ARBA00022801"/>
    </source>
</evidence>
<dbReference type="EMBL" id="DTPE01000046">
    <property type="protein sequence ID" value="HGE74698.1"/>
    <property type="molecule type" value="Genomic_DNA"/>
</dbReference>
<dbReference type="NCBIfam" id="TIGR00635">
    <property type="entry name" value="ruvB"/>
    <property type="match status" value="1"/>
</dbReference>
<evidence type="ECO:0000256" key="8">
    <source>
        <dbReference type="ARBA" id="ARBA00023204"/>
    </source>
</evidence>
<dbReference type="InterPro" id="IPR008824">
    <property type="entry name" value="RuvB-like_N"/>
</dbReference>
<gene>
    <name evidence="9 11" type="primary">ruvB</name>
    <name evidence="11" type="ORF">ENX73_01045</name>
</gene>
<dbReference type="Pfam" id="PF05491">
    <property type="entry name" value="WHD_RuvB"/>
    <property type="match status" value="1"/>
</dbReference>
<keyword evidence="1 9" id="KW-0963">Cytoplasm</keyword>
<dbReference type="GO" id="GO:0016787">
    <property type="term" value="F:hydrolase activity"/>
    <property type="evidence" value="ECO:0007669"/>
    <property type="project" value="UniProtKB-KW"/>
</dbReference>
<feature type="binding site" evidence="9">
    <location>
        <position position="218"/>
    </location>
    <ligand>
        <name>ATP</name>
        <dbReference type="ChEBI" id="CHEBI:30616"/>
    </ligand>
</feature>
<dbReference type="HAMAP" id="MF_00016">
    <property type="entry name" value="DNA_HJ_migration_RuvB"/>
    <property type="match status" value="1"/>
</dbReference>
<proteinExistence type="inferred from homology"/>
<reference evidence="11" key="1">
    <citation type="journal article" date="2020" name="mSystems">
        <title>Genome- and Community-Level Interaction Insights into Carbon Utilization and Element Cycling Functions of Hydrothermarchaeota in Hydrothermal Sediment.</title>
        <authorList>
            <person name="Zhou Z."/>
            <person name="Liu Y."/>
            <person name="Xu W."/>
            <person name="Pan J."/>
            <person name="Luo Z.H."/>
            <person name="Li M."/>
        </authorList>
    </citation>
    <scope>NUCLEOTIDE SEQUENCE [LARGE SCALE GENOMIC DNA]</scope>
    <source>
        <strain evidence="11">SpSt-966</strain>
    </source>
</reference>
<feature type="region of interest" description="Small ATPAse domain (RuvB-S)" evidence="9">
    <location>
        <begin position="182"/>
        <end position="252"/>
    </location>
</feature>
<dbReference type="CDD" id="cd00009">
    <property type="entry name" value="AAA"/>
    <property type="match status" value="1"/>
</dbReference>
<dbReference type="GO" id="GO:0048476">
    <property type="term" value="C:Holliday junction resolvase complex"/>
    <property type="evidence" value="ECO:0007669"/>
    <property type="project" value="UniProtKB-UniRule"/>
</dbReference>
<dbReference type="GO" id="GO:0006310">
    <property type="term" value="P:DNA recombination"/>
    <property type="evidence" value="ECO:0007669"/>
    <property type="project" value="UniProtKB-UniRule"/>
</dbReference>
<sequence>MMARLLSSEPQREDEALISLRPSTLDEYVGQSRVKARLDISIKASMMRGDVLDHILLAGPAGLGKTTLAIVVANEIGSRLHTTSGPVVERQGDLAAVLTSLAPRDVLFIDEIHRLPHAVEEVLYSAMEDFQLDVMVGKGPGARSVRLSINPFTLIGATTRSGLLTSPLRNRFGMILEMDFYTIDDLMRIAVRTAKLLEIKMDDESASEIARRARGTPRVVNRFVKRIRDYATVKSVKVIDKQIVHEAFESLQIDDNGLDDMDRKILSKISKDYGGGPVGLNALAASVGIEAETINEVYEPYLLQGGFVARTARGRVLTQKGYSAIGESLI</sequence>
<dbReference type="Pfam" id="PF05496">
    <property type="entry name" value="RuvB_N"/>
    <property type="match status" value="1"/>
</dbReference>